<dbReference type="GO" id="GO:0016616">
    <property type="term" value="F:oxidoreductase activity, acting on the CH-OH group of donors, NAD or NADP as acceptor"/>
    <property type="evidence" value="ECO:0007669"/>
    <property type="project" value="UniProtKB-ARBA"/>
</dbReference>
<dbReference type="PRINTS" id="PR00081">
    <property type="entry name" value="GDHRDH"/>
</dbReference>
<dbReference type="InterPro" id="IPR057326">
    <property type="entry name" value="KR_dom"/>
</dbReference>
<reference evidence="4" key="1">
    <citation type="submission" date="2023-03" db="EMBL/GenBank/DDBJ databases">
        <authorList>
            <person name="Julca I."/>
        </authorList>
    </citation>
    <scope>NUCLEOTIDE SEQUENCE</scope>
</reference>
<protein>
    <submittedName>
        <fullName evidence="4">OLC1v1016235C1</fullName>
    </submittedName>
</protein>
<dbReference type="EMBL" id="OX459125">
    <property type="protein sequence ID" value="CAI9115348.1"/>
    <property type="molecule type" value="Genomic_DNA"/>
</dbReference>
<dbReference type="PANTHER" id="PTHR48107:SF7">
    <property type="entry name" value="RE15974P"/>
    <property type="match status" value="1"/>
</dbReference>
<dbReference type="SUPFAM" id="SSF51735">
    <property type="entry name" value="NAD(P)-binding Rossmann-fold domains"/>
    <property type="match status" value="1"/>
</dbReference>
<evidence type="ECO:0000259" key="3">
    <source>
        <dbReference type="SMART" id="SM00822"/>
    </source>
</evidence>
<evidence type="ECO:0000256" key="1">
    <source>
        <dbReference type="ARBA" id="ARBA00006484"/>
    </source>
</evidence>
<accession>A0AAV1E7C2</accession>
<dbReference type="Pfam" id="PF13561">
    <property type="entry name" value="adh_short_C2"/>
    <property type="match status" value="1"/>
</dbReference>
<dbReference type="FunFam" id="3.40.50.720:FF:000084">
    <property type="entry name" value="Short-chain dehydrogenase reductase"/>
    <property type="match status" value="1"/>
</dbReference>
<dbReference type="InterPro" id="IPR036291">
    <property type="entry name" value="NAD(P)-bd_dom_sf"/>
</dbReference>
<proteinExistence type="inferred from homology"/>
<dbReference type="Gene3D" id="3.40.50.720">
    <property type="entry name" value="NAD(P)-binding Rossmann-like Domain"/>
    <property type="match status" value="1"/>
</dbReference>
<organism evidence="4 5">
    <name type="scientific">Oldenlandia corymbosa var. corymbosa</name>
    <dbReference type="NCBI Taxonomy" id="529605"/>
    <lineage>
        <taxon>Eukaryota</taxon>
        <taxon>Viridiplantae</taxon>
        <taxon>Streptophyta</taxon>
        <taxon>Embryophyta</taxon>
        <taxon>Tracheophyta</taxon>
        <taxon>Spermatophyta</taxon>
        <taxon>Magnoliopsida</taxon>
        <taxon>eudicotyledons</taxon>
        <taxon>Gunneridae</taxon>
        <taxon>Pentapetalae</taxon>
        <taxon>asterids</taxon>
        <taxon>lamiids</taxon>
        <taxon>Gentianales</taxon>
        <taxon>Rubiaceae</taxon>
        <taxon>Rubioideae</taxon>
        <taxon>Spermacoceae</taxon>
        <taxon>Hedyotis-Oldenlandia complex</taxon>
        <taxon>Oldenlandia</taxon>
    </lineage>
</organism>
<feature type="domain" description="Ketoreductase" evidence="3">
    <location>
        <begin position="23"/>
        <end position="211"/>
    </location>
</feature>
<evidence type="ECO:0000313" key="4">
    <source>
        <dbReference type="EMBL" id="CAI9115348.1"/>
    </source>
</evidence>
<dbReference type="InterPro" id="IPR002347">
    <property type="entry name" value="SDR_fam"/>
</dbReference>
<keyword evidence="5" id="KW-1185">Reference proteome</keyword>
<evidence type="ECO:0000256" key="2">
    <source>
        <dbReference type="ARBA" id="ARBA00023002"/>
    </source>
</evidence>
<name>A0AAV1E7C2_OLDCO</name>
<dbReference type="PROSITE" id="PS00061">
    <property type="entry name" value="ADH_SHORT"/>
    <property type="match status" value="1"/>
</dbReference>
<dbReference type="InterPro" id="IPR020904">
    <property type="entry name" value="Sc_DH/Rdtase_CS"/>
</dbReference>
<dbReference type="AlphaFoldDB" id="A0AAV1E7C2"/>
<keyword evidence="2" id="KW-0560">Oxidoreductase</keyword>
<sequence length="272" mass="27963">MGEDPQGSIPAGSAADHLPLQDRVAIVTGGSGGIGRAIALHLCSLGARIVVSYSSNSGKAEQLASQINAAASAPSPTRAVTVKADVSDPNQVKTLFDAAESAFNCPVNIFVNSGAVFHAKNPSIAETSVEDFDRIFSVNARGAFLCCREAANRIKRGGGGRIICITSATTAALRPNFGAYTASKAAVEAMVPILAKELKGTGITANCVAPGATATEYFFIGKTEEMLKMLVSENPQGRLGLPEDIAPMVGFLATDAGGWVNGQVIRVNGGVI</sequence>
<dbReference type="SMART" id="SM00822">
    <property type="entry name" value="PKS_KR"/>
    <property type="match status" value="1"/>
</dbReference>
<dbReference type="Proteomes" id="UP001161247">
    <property type="component" value="Chromosome 8"/>
</dbReference>
<comment type="similarity">
    <text evidence="1">Belongs to the short-chain dehydrogenases/reductases (SDR) family.</text>
</comment>
<gene>
    <name evidence="4" type="ORF">OLC1_LOCUS21894</name>
</gene>
<dbReference type="PANTHER" id="PTHR48107">
    <property type="entry name" value="NADPH-DEPENDENT ALDEHYDE REDUCTASE-LIKE PROTEIN, CHLOROPLASTIC-RELATED"/>
    <property type="match status" value="1"/>
</dbReference>
<evidence type="ECO:0000313" key="5">
    <source>
        <dbReference type="Proteomes" id="UP001161247"/>
    </source>
</evidence>